<accession>A0A1D8TZD0</accession>
<name>A0A1D8TZD0_9CYAN</name>
<gene>
    <name evidence="2" type="ORF">BJP34_29330</name>
</gene>
<dbReference type="KEGG" id="mpro:BJP34_29330"/>
<dbReference type="InterPro" id="IPR003018">
    <property type="entry name" value="GAF"/>
</dbReference>
<feature type="domain" description="GAF" evidence="1">
    <location>
        <begin position="116"/>
        <end position="257"/>
    </location>
</feature>
<dbReference type="Proteomes" id="UP000177870">
    <property type="component" value="Chromosome"/>
</dbReference>
<dbReference type="STRING" id="1458985.BJP34_29330"/>
<dbReference type="EMBL" id="CP017599">
    <property type="protein sequence ID" value="AOX02998.1"/>
    <property type="molecule type" value="Genomic_DNA"/>
</dbReference>
<dbReference type="Gene3D" id="3.30.450.40">
    <property type="match status" value="1"/>
</dbReference>
<evidence type="ECO:0000313" key="2">
    <source>
        <dbReference type="EMBL" id="AOX02998.1"/>
    </source>
</evidence>
<dbReference type="RefSeq" id="WP_070395391.1">
    <property type="nucleotide sequence ID" value="NZ_CP017599.1"/>
</dbReference>
<dbReference type="SMART" id="SM00065">
    <property type="entry name" value="GAF"/>
    <property type="match status" value="1"/>
</dbReference>
<proteinExistence type="predicted"/>
<evidence type="ECO:0000259" key="1">
    <source>
        <dbReference type="SMART" id="SM00065"/>
    </source>
</evidence>
<dbReference type="AlphaFoldDB" id="A0A1D8TZD0"/>
<sequence>MAAIKLKKIIVQKDISSLLNNLITSLGGDISIQDIDEQLLLGDEPDYSSCKYKIDLKGTTLGWVRGGENARPIAALLNYLANRELERRAIAIETLENYREINLLYNLSAKLTANLMPQDVAQIVINQTRELIPVNRGFLFLLDQDQSQLEVLASFDPKMGDRPHKQSIAGIVRSVIMTGVGEIVNDVSSDPRFVPSDYPISSLMCVPLKTKDQVIGVIELSSEKPVDYTARDLKLISALASQATSAISNAILYENMLREERVRSTLNRYF</sequence>
<dbReference type="SUPFAM" id="SSF55781">
    <property type="entry name" value="GAF domain-like"/>
    <property type="match status" value="1"/>
</dbReference>
<protein>
    <recommendedName>
        <fullName evidence="1">GAF domain-containing protein</fullName>
    </recommendedName>
</protein>
<evidence type="ECO:0000313" key="3">
    <source>
        <dbReference type="Proteomes" id="UP000177870"/>
    </source>
</evidence>
<dbReference type="OrthoDB" id="337251at2"/>
<reference evidence="3" key="1">
    <citation type="submission" date="2016-10" db="EMBL/GenBank/DDBJ databases">
        <title>Comparative genomics uncovers the prolific and rare metabolic potential of the cyanobacterial genus Moorea.</title>
        <authorList>
            <person name="Leao T."/>
            <person name="Castelao G."/>
            <person name="Korobeynikov A."/>
            <person name="Monroe E.A."/>
            <person name="Podell S."/>
            <person name="Glukhov E."/>
            <person name="Allen E."/>
            <person name="Gerwick W.H."/>
            <person name="Gerwick L."/>
        </authorList>
    </citation>
    <scope>NUCLEOTIDE SEQUENCE [LARGE SCALE GENOMIC DNA]</scope>
    <source>
        <strain evidence="3">PAL-8-15-08-1</strain>
    </source>
</reference>
<dbReference type="Pfam" id="PF13185">
    <property type="entry name" value="GAF_2"/>
    <property type="match status" value="1"/>
</dbReference>
<dbReference type="InterPro" id="IPR029016">
    <property type="entry name" value="GAF-like_dom_sf"/>
</dbReference>
<organism evidence="2 3">
    <name type="scientific">Moorena producens PAL-8-15-08-1</name>
    <dbReference type="NCBI Taxonomy" id="1458985"/>
    <lineage>
        <taxon>Bacteria</taxon>
        <taxon>Bacillati</taxon>
        <taxon>Cyanobacteriota</taxon>
        <taxon>Cyanophyceae</taxon>
        <taxon>Coleofasciculales</taxon>
        <taxon>Coleofasciculaceae</taxon>
        <taxon>Moorena</taxon>
    </lineage>
</organism>